<evidence type="ECO:0000313" key="3">
    <source>
        <dbReference type="EMBL" id="MCI5755676.1"/>
    </source>
</evidence>
<keyword evidence="1" id="KW-0812">Transmembrane</keyword>
<evidence type="ECO:0000256" key="2">
    <source>
        <dbReference type="SAM" id="SignalP"/>
    </source>
</evidence>
<dbReference type="EMBL" id="JALEMU010000081">
    <property type="protein sequence ID" value="MCI5755676.1"/>
    <property type="molecule type" value="Genomic_DNA"/>
</dbReference>
<dbReference type="InterPro" id="IPR011050">
    <property type="entry name" value="Pectin_lyase_fold/virulence"/>
</dbReference>
<comment type="caution">
    <text evidence="3">The sequence shown here is derived from an EMBL/GenBank/DDBJ whole genome shotgun (WGS) entry which is preliminary data.</text>
</comment>
<reference evidence="3 4" key="1">
    <citation type="submission" date="2022-03" db="EMBL/GenBank/DDBJ databases">
        <title>Metagenome-assembled genomes from swine fecal metagenomes.</title>
        <authorList>
            <person name="Holman D.B."/>
            <person name="Kommadath A."/>
        </authorList>
    </citation>
    <scope>NUCLEOTIDE SEQUENCE [LARGE SCALE GENOMIC DNA]</scope>
    <source>
        <strain evidence="3">SUG147</strain>
    </source>
</reference>
<feature type="transmembrane region" description="Helical" evidence="1">
    <location>
        <begin position="504"/>
        <end position="528"/>
    </location>
</feature>
<proteinExistence type="predicted"/>
<dbReference type="AlphaFoldDB" id="A0AAE3FG03"/>
<dbReference type="Proteomes" id="UP001139365">
    <property type="component" value="Unassembled WGS sequence"/>
</dbReference>
<protein>
    <submittedName>
        <fullName evidence="3">Uncharacterized protein</fullName>
    </submittedName>
</protein>
<organism evidence="3 4">
    <name type="scientific">Candidatus Colimorpha enterica</name>
    <dbReference type="NCBI Taxonomy" id="3083063"/>
    <lineage>
        <taxon>Bacteria</taxon>
        <taxon>Pseudomonadati</taxon>
        <taxon>Bacteroidota</taxon>
        <taxon>Bacteroidia</taxon>
        <taxon>Bacteroidales</taxon>
        <taxon>Candidatus Colimorpha</taxon>
    </lineage>
</organism>
<keyword evidence="1" id="KW-0472">Membrane</keyword>
<evidence type="ECO:0000256" key="1">
    <source>
        <dbReference type="SAM" id="Phobius"/>
    </source>
</evidence>
<dbReference type="InterPro" id="IPR012332">
    <property type="entry name" value="Autotransporter_pectin_lyase_C"/>
</dbReference>
<feature type="chain" id="PRO_5041972544" evidence="2">
    <location>
        <begin position="27"/>
        <end position="541"/>
    </location>
</feature>
<evidence type="ECO:0000313" key="4">
    <source>
        <dbReference type="Proteomes" id="UP001139365"/>
    </source>
</evidence>
<keyword evidence="1" id="KW-1133">Transmembrane helix</keyword>
<feature type="signal peptide" evidence="2">
    <location>
        <begin position="1"/>
        <end position="26"/>
    </location>
</feature>
<accession>A0AAE3FG03</accession>
<name>A0AAE3FG03_9BACT</name>
<dbReference type="SUPFAM" id="SSF51126">
    <property type="entry name" value="Pectin lyase-like"/>
    <property type="match status" value="1"/>
</dbReference>
<sequence>MISAKKLIPLFAAAVLAVILSFTASADEVISAPGGEVSDYDGLIAALGGDGAVFVKKNDDGKVIYITLRADIKLEKPIHLTEGEYFLSGAGVTVTAAFDNDSMIIVGGEKKAALAVGNAESTENDSINNSINDSIIFDGGSDSGRSTEGPVFRVSSGSELSVYTGTVIKNCLTTVCGAAVYSEGTVAFYGGTVENCRSTGSGGAFFNKGKLFLTGGSISGGSAEFGGAVYNEGTADLIGTGISACTATKGGAVFSSGTLNFTSSSVTGCKAGEGAGVYSSGNVTFVGGQITDCVSTGNGGAVYNSGNAAFSGTYFSDNSAQNGGTLYNSSTAEISDGSMYSGTAASCGGNIYNSDNSSLAVSGGSIGRGKAVYGGGIFNLGTLTVGGGGFTLNKAEAGQAILNAGKLIFNRFPYIDAKNDVFILSGHPAEIESEMKAELIAVLTPGTENSGVYSPLYSEDAVLIDGEFAAISYVKFKISPDGENEWILSFDGRISKKLPVYYSAWFWTVIVAVYAALIAGTVFAVRLYDKKRKAPGKAAKA</sequence>
<dbReference type="Gene3D" id="2.160.20.20">
    <property type="match status" value="1"/>
</dbReference>
<keyword evidence="2" id="KW-0732">Signal</keyword>
<gene>
    <name evidence="3" type="ORF">MR241_05225</name>
</gene>